<dbReference type="GO" id="GO:0032040">
    <property type="term" value="C:small-subunit processome"/>
    <property type="evidence" value="ECO:0007669"/>
    <property type="project" value="TreeGrafter"/>
</dbReference>
<dbReference type="AlphaFoldDB" id="A0A0L0G298"/>
<keyword evidence="2 4" id="KW-0689">Ribosomal protein</keyword>
<evidence type="ECO:0000256" key="3">
    <source>
        <dbReference type="ARBA" id="ARBA00023274"/>
    </source>
</evidence>
<dbReference type="OrthoDB" id="1724687at2759"/>
<dbReference type="RefSeq" id="XP_014156853.1">
    <property type="nucleotide sequence ID" value="XM_014301378.1"/>
</dbReference>
<dbReference type="InterPro" id="IPR000554">
    <property type="entry name" value="Ribosomal_eS7"/>
</dbReference>
<name>A0A0L0G298_9EUKA</name>
<proteinExistence type="inferred from homology"/>
<dbReference type="GeneID" id="25905277"/>
<dbReference type="GO" id="GO:0022627">
    <property type="term" value="C:cytosolic small ribosomal subunit"/>
    <property type="evidence" value="ECO:0007669"/>
    <property type="project" value="TreeGrafter"/>
</dbReference>
<dbReference type="GO" id="GO:0030686">
    <property type="term" value="C:90S preribosome"/>
    <property type="evidence" value="ECO:0007669"/>
    <property type="project" value="TreeGrafter"/>
</dbReference>
<evidence type="ECO:0000256" key="2">
    <source>
        <dbReference type="ARBA" id="ARBA00022980"/>
    </source>
</evidence>
<keyword evidence="6" id="KW-1185">Reference proteome</keyword>
<comment type="similarity">
    <text evidence="1 4">Belongs to the eukaryotic ribosomal protein eS7 family.</text>
</comment>
<dbReference type="PANTHER" id="PTHR11278">
    <property type="entry name" value="40S RIBOSOMAL PROTEIN S7"/>
    <property type="match status" value="1"/>
</dbReference>
<evidence type="ECO:0000256" key="4">
    <source>
        <dbReference type="RuleBase" id="RU364105"/>
    </source>
</evidence>
<evidence type="ECO:0000313" key="6">
    <source>
        <dbReference type="Proteomes" id="UP000054560"/>
    </source>
</evidence>
<accession>A0A0L0G298</accession>
<dbReference type="GO" id="GO:0006412">
    <property type="term" value="P:translation"/>
    <property type="evidence" value="ECO:0007669"/>
    <property type="project" value="InterPro"/>
</dbReference>
<organism evidence="5 6">
    <name type="scientific">Sphaeroforma arctica JP610</name>
    <dbReference type="NCBI Taxonomy" id="667725"/>
    <lineage>
        <taxon>Eukaryota</taxon>
        <taxon>Ichthyosporea</taxon>
        <taxon>Ichthyophonida</taxon>
        <taxon>Sphaeroforma</taxon>
    </lineage>
</organism>
<dbReference type="GO" id="GO:0006364">
    <property type="term" value="P:rRNA processing"/>
    <property type="evidence" value="ECO:0007669"/>
    <property type="project" value="TreeGrafter"/>
</dbReference>
<dbReference type="EMBL" id="KQ241877">
    <property type="protein sequence ID" value="KNC82951.1"/>
    <property type="molecule type" value="Genomic_DNA"/>
</dbReference>
<dbReference type="Proteomes" id="UP000054560">
    <property type="component" value="Unassembled WGS sequence"/>
</dbReference>
<dbReference type="PANTHER" id="PTHR11278:SF0">
    <property type="entry name" value="SMALL RIBOSOMAL SUBUNIT PROTEIN ES7"/>
    <property type="match status" value="1"/>
</dbReference>
<dbReference type="STRING" id="667725.A0A0L0G298"/>
<protein>
    <recommendedName>
        <fullName evidence="4">40S ribosomal protein S7</fullName>
    </recommendedName>
</protein>
<dbReference type="GO" id="GO:0042274">
    <property type="term" value="P:ribosomal small subunit biogenesis"/>
    <property type="evidence" value="ECO:0007669"/>
    <property type="project" value="TreeGrafter"/>
</dbReference>
<reference evidence="5 6" key="1">
    <citation type="submission" date="2011-02" db="EMBL/GenBank/DDBJ databases">
        <title>The Genome Sequence of Sphaeroforma arctica JP610.</title>
        <authorList>
            <consortium name="The Broad Institute Genome Sequencing Platform"/>
            <person name="Russ C."/>
            <person name="Cuomo C."/>
            <person name="Young S.K."/>
            <person name="Zeng Q."/>
            <person name="Gargeya S."/>
            <person name="Alvarado L."/>
            <person name="Berlin A."/>
            <person name="Chapman S.B."/>
            <person name="Chen Z."/>
            <person name="Freedman E."/>
            <person name="Gellesch M."/>
            <person name="Goldberg J."/>
            <person name="Griggs A."/>
            <person name="Gujja S."/>
            <person name="Heilman E."/>
            <person name="Heiman D."/>
            <person name="Howarth C."/>
            <person name="Mehta T."/>
            <person name="Neiman D."/>
            <person name="Pearson M."/>
            <person name="Roberts A."/>
            <person name="Saif S."/>
            <person name="Shea T."/>
            <person name="Shenoy N."/>
            <person name="Sisk P."/>
            <person name="Stolte C."/>
            <person name="Sykes S."/>
            <person name="White J."/>
            <person name="Yandava C."/>
            <person name="Burger G."/>
            <person name="Gray M.W."/>
            <person name="Holland P.W.H."/>
            <person name="King N."/>
            <person name="Lang F.B.F."/>
            <person name="Roger A.J."/>
            <person name="Ruiz-Trillo I."/>
            <person name="Haas B."/>
            <person name="Nusbaum C."/>
            <person name="Birren B."/>
        </authorList>
    </citation>
    <scope>NUCLEOTIDE SEQUENCE [LARGE SCALE GENOMIC DNA]</scope>
    <source>
        <strain evidence="5 6">JP610</strain>
    </source>
</reference>
<dbReference type="GO" id="GO:0003735">
    <property type="term" value="F:structural constituent of ribosome"/>
    <property type="evidence" value="ECO:0007669"/>
    <property type="project" value="InterPro"/>
</dbReference>
<gene>
    <name evidence="5" type="ORF">SARC_04773</name>
</gene>
<evidence type="ECO:0000256" key="1">
    <source>
        <dbReference type="ARBA" id="ARBA00007820"/>
    </source>
</evidence>
<dbReference type="eggNOG" id="KOG3320">
    <property type="taxonomic scope" value="Eukaryota"/>
</dbReference>
<keyword evidence="3 4" id="KW-0687">Ribonucleoprotein</keyword>
<dbReference type="Pfam" id="PF01251">
    <property type="entry name" value="Ribosomal_S7e"/>
    <property type="match status" value="1"/>
</dbReference>
<evidence type="ECO:0000313" key="5">
    <source>
        <dbReference type="EMBL" id="KNC82951.1"/>
    </source>
</evidence>
<sequence length="189" mass="21569">MTSKIVKPAHQEADDFEKSIAAALVDLEANVQELKVDLREVYITSAKEVDVGAGKKAIVVFVPPPLLQAMHRVQVRVVRELEKKFSGKHVIVLAQRRILKKETRKTRCTQPRPRSRTLTHVHDAILEDLVYPTEIVGKRTRVKTDGSKIVKVHLDMKDQKEVEYKLDTFSSVYKRLTGKDVTFEFKPSP</sequence>